<dbReference type="AlphaFoldDB" id="A0AAF0D2R9"/>
<gene>
    <name evidence="1" type="ORF">OdinLCB4_001375</name>
</gene>
<accession>A0AAF0D2R9</accession>
<evidence type="ECO:0000313" key="1">
    <source>
        <dbReference type="EMBL" id="WEU40611.1"/>
    </source>
</evidence>
<dbReference type="EMBL" id="CP091871">
    <property type="protein sequence ID" value="WEU40611.1"/>
    <property type="molecule type" value="Genomic_DNA"/>
</dbReference>
<dbReference type="Proteomes" id="UP000186851">
    <property type="component" value="Chromosome"/>
</dbReference>
<organism evidence="1 2">
    <name type="scientific">Odinarchaeota yellowstonii (strain LCB_4)</name>
    <dbReference type="NCBI Taxonomy" id="1841599"/>
    <lineage>
        <taxon>Archaea</taxon>
        <taxon>Promethearchaeati</taxon>
        <taxon>Candidatus Odinarchaeota</taxon>
        <taxon>Candidatus Odinarchaeia</taxon>
        <taxon>Candidatus Odinarchaeales</taxon>
        <taxon>Candidatus Odinarchaeaceae</taxon>
        <taxon>Candidatus Odinarchaeum</taxon>
    </lineage>
</organism>
<sequence length="71" mass="8170">MGKVDKGINCSVKGCDKQAVRSLNSSDAKKAKLDVEQNKLNKVYVCEDHYKIIKKALKKDRQAEKWRRSVF</sequence>
<reference evidence="1" key="2">
    <citation type="journal article" date="2022" name="Nat. Microbiol.">
        <title>A closed Candidatus Odinarchaeum chromosome exposes Asgard archaeal viruses.</title>
        <authorList>
            <person name="Tamarit D."/>
            <person name="Caceres E.F."/>
            <person name="Krupovic M."/>
            <person name="Nijland R."/>
            <person name="Eme L."/>
            <person name="Robinson N.P."/>
            <person name="Ettema T.J.G."/>
        </authorList>
    </citation>
    <scope>NUCLEOTIDE SEQUENCE</scope>
    <source>
        <strain evidence="1">LCB_4</strain>
    </source>
</reference>
<name>A0AAF0D2R9_ODILC</name>
<proteinExistence type="predicted"/>
<dbReference type="KEGG" id="oyw:OdinLCB4_001375"/>
<evidence type="ECO:0000313" key="2">
    <source>
        <dbReference type="Proteomes" id="UP000186851"/>
    </source>
</evidence>
<reference evidence="1" key="1">
    <citation type="journal article" date="2017" name="Nature">
        <title>Asgard archaea illuminate the origin of eukaryotic cellular complexity.</title>
        <authorList>
            <person name="Zaremba-Niedzwiedzka K."/>
            <person name="Caceres E.F."/>
            <person name="Saw J.H."/>
            <person name="Backstrom D."/>
            <person name="Juzokaite L."/>
            <person name="Vancaester E."/>
            <person name="Seitz K.W."/>
            <person name="Anantharaman K."/>
            <person name="Starnawski P."/>
            <person name="Kjeldsen K.U."/>
            <person name="Scott M.B."/>
            <person name="Nunoura T."/>
            <person name="Banfield J.F."/>
            <person name="Schramm A."/>
            <person name="Baker B.J."/>
            <person name="Spang A."/>
            <person name="Ettema T.J.G."/>
        </authorList>
    </citation>
    <scope>NUCLEOTIDE SEQUENCE</scope>
    <source>
        <strain evidence="1">LCB_4</strain>
    </source>
</reference>
<protein>
    <submittedName>
        <fullName evidence="1">Uncharacterized protein</fullName>
    </submittedName>
</protein>